<keyword evidence="1" id="KW-0812">Transmembrane</keyword>
<feature type="transmembrane region" description="Helical" evidence="1">
    <location>
        <begin position="88"/>
        <end position="106"/>
    </location>
</feature>
<feature type="transmembrane region" description="Helical" evidence="1">
    <location>
        <begin position="168"/>
        <end position="189"/>
    </location>
</feature>
<keyword evidence="1" id="KW-0472">Membrane</keyword>
<keyword evidence="3" id="KW-1185">Reference proteome</keyword>
<organism evidence="2 3">
    <name type="scientific">Blepharisma stoltei</name>
    <dbReference type="NCBI Taxonomy" id="1481888"/>
    <lineage>
        <taxon>Eukaryota</taxon>
        <taxon>Sar</taxon>
        <taxon>Alveolata</taxon>
        <taxon>Ciliophora</taxon>
        <taxon>Postciliodesmatophora</taxon>
        <taxon>Heterotrichea</taxon>
        <taxon>Heterotrichida</taxon>
        <taxon>Blepharismidae</taxon>
        <taxon>Blepharisma</taxon>
    </lineage>
</organism>
<name>A0AAU9J4H8_9CILI</name>
<protein>
    <submittedName>
        <fullName evidence="2">Uncharacterized protein</fullName>
    </submittedName>
</protein>
<evidence type="ECO:0000256" key="1">
    <source>
        <dbReference type="SAM" id="Phobius"/>
    </source>
</evidence>
<evidence type="ECO:0000313" key="3">
    <source>
        <dbReference type="Proteomes" id="UP001162131"/>
    </source>
</evidence>
<comment type="caution">
    <text evidence="2">The sequence shown here is derived from an EMBL/GenBank/DDBJ whole genome shotgun (WGS) entry which is preliminary data.</text>
</comment>
<feature type="transmembrane region" description="Helical" evidence="1">
    <location>
        <begin position="127"/>
        <end position="148"/>
    </location>
</feature>
<reference evidence="2" key="1">
    <citation type="submission" date="2021-09" db="EMBL/GenBank/DDBJ databases">
        <authorList>
            <consortium name="AG Swart"/>
            <person name="Singh M."/>
            <person name="Singh A."/>
            <person name="Seah K."/>
            <person name="Emmerich C."/>
        </authorList>
    </citation>
    <scope>NUCLEOTIDE SEQUENCE</scope>
    <source>
        <strain evidence="2">ATCC30299</strain>
    </source>
</reference>
<dbReference type="Proteomes" id="UP001162131">
    <property type="component" value="Unassembled WGS sequence"/>
</dbReference>
<gene>
    <name evidence="2" type="ORF">BSTOLATCC_MIC27302</name>
</gene>
<evidence type="ECO:0000313" key="2">
    <source>
        <dbReference type="EMBL" id="CAG9320719.1"/>
    </source>
</evidence>
<dbReference type="EMBL" id="CAJZBQ010000027">
    <property type="protein sequence ID" value="CAG9320719.1"/>
    <property type="molecule type" value="Genomic_DNA"/>
</dbReference>
<sequence>MVGKKVKILAKIGLDVLYVIIVLITYFVTMFSYNDVVGVSVTEIVDEADGKNTTSFGDFKDAYCSGKNEIPDDEALCDQVSSWQTAGLIYLVISLFSIAFCVYGIVRLALRLGQKDFAFRVKYDLEYSIYPELSLLALILYIVVSEVFTTDLPAGYVSASSESADAEAGLILMIVAFLISLASSIYFFLARKHLEQNSEFTKPLLSK</sequence>
<proteinExistence type="predicted"/>
<feature type="transmembrane region" description="Helical" evidence="1">
    <location>
        <begin position="12"/>
        <end position="33"/>
    </location>
</feature>
<accession>A0AAU9J4H8</accession>
<keyword evidence="1" id="KW-1133">Transmembrane helix</keyword>
<dbReference type="AlphaFoldDB" id="A0AAU9J4H8"/>